<dbReference type="EMBL" id="LODT01000039">
    <property type="protein sequence ID" value="KYQ89767.1"/>
    <property type="molecule type" value="Genomic_DNA"/>
</dbReference>
<evidence type="ECO:0000313" key="2">
    <source>
        <dbReference type="Proteomes" id="UP000076078"/>
    </source>
</evidence>
<gene>
    <name evidence="1" type="ORF">DLAC_09736</name>
</gene>
<evidence type="ECO:0000313" key="1">
    <source>
        <dbReference type="EMBL" id="KYQ89767.1"/>
    </source>
</evidence>
<reference evidence="1 2" key="1">
    <citation type="submission" date="2015-12" db="EMBL/GenBank/DDBJ databases">
        <title>Dictyostelia acquired genes for synthesis and detection of signals that induce cell-type specialization by lateral gene transfer from prokaryotes.</title>
        <authorList>
            <person name="Gloeckner G."/>
            <person name="Schaap P."/>
        </authorList>
    </citation>
    <scope>NUCLEOTIDE SEQUENCE [LARGE SCALE GENOMIC DNA]</scope>
    <source>
        <strain evidence="1 2">TK</strain>
    </source>
</reference>
<protein>
    <submittedName>
        <fullName evidence="1">Uncharacterized protein</fullName>
    </submittedName>
</protein>
<name>A0A151Z761_TIELA</name>
<keyword evidence="2" id="KW-1185">Reference proteome</keyword>
<comment type="caution">
    <text evidence="1">The sequence shown here is derived from an EMBL/GenBank/DDBJ whole genome shotgun (WGS) entry which is preliminary data.</text>
</comment>
<dbReference type="InParanoid" id="A0A151Z761"/>
<sequence length="161" mass="18542">MTTHSIIQPGTVPAHMNQNDLVCIPPHLVESSIYEHLKSLTLVYPINITGNRPLKSLLRLNLSKYYKGKPMSIFINILKNSPSIQEVKIDISYNPQFLTKEVSDYLIKEALLSKLTLVTPEKKSTKTTNIKSIVNFIKEMKLKDLIYPYFTFIHKIRQPRS</sequence>
<organism evidence="1 2">
    <name type="scientific">Tieghemostelium lacteum</name>
    <name type="common">Slime mold</name>
    <name type="synonym">Dictyostelium lacteum</name>
    <dbReference type="NCBI Taxonomy" id="361077"/>
    <lineage>
        <taxon>Eukaryota</taxon>
        <taxon>Amoebozoa</taxon>
        <taxon>Evosea</taxon>
        <taxon>Eumycetozoa</taxon>
        <taxon>Dictyostelia</taxon>
        <taxon>Dictyosteliales</taxon>
        <taxon>Raperosteliaceae</taxon>
        <taxon>Tieghemostelium</taxon>
    </lineage>
</organism>
<accession>A0A151Z761</accession>
<dbReference type="AlphaFoldDB" id="A0A151Z761"/>
<proteinExistence type="predicted"/>
<dbReference type="Proteomes" id="UP000076078">
    <property type="component" value="Unassembled WGS sequence"/>
</dbReference>